<evidence type="ECO:0000256" key="4">
    <source>
        <dbReference type="ARBA" id="ARBA00022452"/>
    </source>
</evidence>
<proteinExistence type="inferred from homology"/>
<gene>
    <name evidence="10" type="ORF">ENO59_00590</name>
</gene>
<accession>A0A7V2AYJ0</accession>
<reference evidence="10" key="1">
    <citation type="journal article" date="2020" name="mSystems">
        <title>Genome- and Community-Level Interaction Insights into Carbon Utilization and Element Cycling Functions of Hydrothermarchaeota in Hydrothermal Sediment.</title>
        <authorList>
            <person name="Zhou Z."/>
            <person name="Liu Y."/>
            <person name="Xu W."/>
            <person name="Pan J."/>
            <person name="Luo Z.H."/>
            <person name="Li M."/>
        </authorList>
    </citation>
    <scope>NUCLEOTIDE SEQUENCE [LARGE SCALE GENOMIC DNA]</scope>
    <source>
        <strain evidence="10">SpSt-143</strain>
    </source>
</reference>
<keyword evidence="4" id="KW-1134">Transmembrane beta strand</keyword>
<dbReference type="GO" id="GO:1990281">
    <property type="term" value="C:efflux pump complex"/>
    <property type="evidence" value="ECO:0007669"/>
    <property type="project" value="TreeGrafter"/>
</dbReference>
<sequence length="435" mass="48667">MRWRTVAAAWVAVWGSLSLAKAQPLLTLDEALSIARQANPALQRVWLVAEQAENNAAPGAAGLLPQLSLSMGWNGSVANTRQQFLTNPEPVIRKGAQTRQLNSGVQFRWTVFDGLGQWARYERLLATSEQVASAAKETQATLLADVAVAYYNLVRLEQQRAVLEATVAISEERLRIAEMRYSLGAASRLEVSRAQVDLNADRAALLRHEVLLAQQRAAFNEMLGRDPETPFQTIDTIVVDETLTLEALQEAVRRQNPSLQRAQAALTVAAHTQRELAAQRWPQVDLVAGYGYTNLNSESGFMQQSRTHNFNYGFSLTFNLFDGFNRKRQIENARLSYQAAQLQMQETTQALQTALTQQYAAYRHYLALVQLEQENLEAARLNVEVALEQFRLGTITSVELREVQQALLQAEERLVSARYEAKAAEIRLRQLAGAF</sequence>
<evidence type="ECO:0000256" key="1">
    <source>
        <dbReference type="ARBA" id="ARBA00004442"/>
    </source>
</evidence>
<keyword evidence="7" id="KW-0998">Cell outer membrane</keyword>
<dbReference type="PANTHER" id="PTHR30026:SF20">
    <property type="entry name" value="OUTER MEMBRANE PROTEIN TOLC"/>
    <property type="match status" value="1"/>
</dbReference>
<dbReference type="AlphaFoldDB" id="A0A7V2AYJ0"/>
<dbReference type="PANTHER" id="PTHR30026">
    <property type="entry name" value="OUTER MEMBRANE PROTEIN TOLC"/>
    <property type="match status" value="1"/>
</dbReference>
<keyword evidence="3" id="KW-0813">Transport</keyword>
<dbReference type="GO" id="GO:0015288">
    <property type="term" value="F:porin activity"/>
    <property type="evidence" value="ECO:0007669"/>
    <property type="project" value="TreeGrafter"/>
</dbReference>
<dbReference type="GO" id="GO:0009279">
    <property type="term" value="C:cell outer membrane"/>
    <property type="evidence" value="ECO:0007669"/>
    <property type="project" value="UniProtKB-SubCell"/>
</dbReference>
<keyword evidence="5" id="KW-0812">Transmembrane</keyword>
<evidence type="ECO:0000256" key="2">
    <source>
        <dbReference type="ARBA" id="ARBA00007613"/>
    </source>
</evidence>
<feature type="chain" id="PRO_5030778972" evidence="9">
    <location>
        <begin position="23"/>
        <end position="435"/>
    </location>
</feature>
<keyword evidence="6" id="KW-0472">Membrane</keyword>
<keyword evidence="8" id="KW-0175">Coiled coil</keyword>
<organism evidence="10">
    <name type="scientific">Rhodothermus marinus</name>
    <name type="common">Rhodothermus obamensis</name>
    <dbReference type="NCBI Taxonomy" id="29549"/>
    <lineage>
        <taxon>Bacteria</taxon>
        <taxon>Pseudomonadati</taxon>
        <taxon>Rhodothermota</taxon>
        <taxon>Rhodothermia</taxon>
        <taxon>Rhodothermales</taxon>
        <taxon>Rhodothermaceae</taxon>
        <taxon>Rhodothermus</taxon>
    </lineage>
</organism>
<dbReference type="SUPFAM" id="SSF56954">
    <property type="entry name" value="Outer membrane efflux proteins (OEP)"/>
    <property type="match status" value="1"/>
</dbReference>
<comment type="subcellular location">
    <subcellularLocation>
        <location evidence="1">Cell outer membrane</location>
    </subcellularLocation>
</comment>
<dbReference type="EMBL" id="DSGB01000001">
    <property type="protein sequence ID" value="HER95009.1"/>
    <property type="molecule type" value="Genomic_DNA"/>
</dbReference>
<name>A0A7V2AYJ0_RHOMR</name>
<comment type="similarity">
    <text evidence="2">Belongs to the outer membrane factor (OMF) (TC 1.B.17) family.</text>
</comment>
<comment type="caution">
    <text evidence="10">The sequence shown here is derived from an EMBL/GenBank/DDBJ whole genome shotgun (WGS) entry which is preliminary data.</text>
</comment>
<evidence type="ECO:0000256" key="7">
    <source>
        <dbReference type="ARBA" id="ARBA00023237"/>
    </source>
</evidence>
<evidence type="ECO:0000256" key="8">
    <source>
        <dbReference type="SAM" id="Coils"/>
    </source>
</evidence>
<dbReference type="GO" id="GO:0015562">
    <property type="term" value="F:efflux transmembrane transporter activity"/>
    <property type="evidence" value="ECO:0007669"/>
    <property type="project" value="InterPro"/>
</dbReference>
<evidence type="ECO:0000256" key="6">
    <source>
        <dbReference type="ARBA" id="ARBA00023136"/>
    </source>
</evidence>
<feature type="coiled-coil region" evidence="8">
    <location>
        <begin position="330"/>
        <end position="427"/>
    </location>
</feature>
<dbReference type="InterPro" id="IPR003423">
    <property type="entry name" value="OMP_efflux"/>
</dbReference>
<dbReference type="InterPro" id="IPR051906">
    <property type="entry name" value="TolC-like"/>
</dbReference>
<dbReference type="Pfam" id="PF02321">
    <property type="entry name" value="OEP"/>
    <property type="match status" value="2"/>
</dbReference>
<protein>
    <submittedName>
        <fullName evidence="10">TolC family protein</fullName>
    </submittedName>
</protein>
<evidence type="ECO:0000256" key="9">
    <source>
        <dbReference type="SAM" id="SignalP"/>
    </source>
</evidence>
<feature type="signal peptide" evidence="9">
    <location>
        <begin position="1"/>
        <end position="22"/>
    </location>
</feature>
<evidence type="ECO:0000256" key="3">
    <source>
        <dbReference type="ARBA" id="ARBA00022448"/>
    </source>
</evidence>
<evidence type="ECO:0000256" key="5">
    <source>
        <dbReference type="ARBA" id="ARBA00022692"/>
    </source>
</evidence>
<keyword evidence="9" id="KW-0732">Signal</keyword>
<dbReference type="Gene3D" id="1.20.1600.10">
    <property type="entry name" value="Outer membrane efflux proteins (OEP)"/>
    <property type="match status" value="1"/>
</dbReference>
<evidence type="ECO:0000313" key="10">
    <source>
        <dbReference type="EMBL" id="HER95009.1"/>
    </source>
</evidence>